<dbReference type="CDD" id="cd02042">
    <property type="entry name" value="ParAB_family"/>
    <property type="match status" value="1"/>
</dbReference>
<dbReference type="PANTHER" id="PTHR13696">
    <property type="entry name" value="P-LOOP CONTAINING NUCLEOSIDE TRIPHOSPHATE HYDROLASE"/>
    <property type="match status" value="1"/>
</dbReference>
<dbReference type="InterPro" id="IPR027417">
    <property type="entry name" value="P-loop_NTPase"/>
</dbReference>
<dbReference type="Pfam" id="PF09140">
    <property type="entry name" value="MipZ"/>
    <property type="match status" value="1"/>
</dbReference>
<dbReference type="EMBL" id="FTOA01000001">
    <property type="protein sequence ID" value="SIS36637.1"/>
    <property type="molecule type" value="Genomic_DNA"/>
</dbReference>
<protein>
    <submittedName>
        <fullName evidence="1">Chromosome partitioning protein</fullName>
    </submittedName>
</protein>
<dbReference type="OrthoDB" id="13869at2"/>
<proteinExistence type="predicted"/>
<dbReference type="Proteomes" id="UP000185678">
    <property type="component" value="Unassembled WGS sequence"/>
</dbReference>
<reference evidence="1 2" key="1">
    <citation type="submission" date="2017-01" db="EMBL/GenBank/DDBJ databases">
        <authorList>
            <person name="Mah S.A."/>
            <person name="Swanson W.J."/>
            <person name="Moy G.W."/>
            <person name="Vacquier V.D."/>
        </authorList>
    </citation>
    <scope>NUCLEOTIDE SEQUENCE [LARGE SCALE GENOMIC DNA]</scope>
    <source>
        <strain evidence="1 2">DSM 11589</strain>
    </source>
</reference>
<dbReference type="RefSeq" id="WP_076397972.1">
    <property type="nucleotide sequence ID" value="NZ_FTOA01000001.1"/>
</dbReference>
<keyword evidence="2" id="KW-1185">Reference proteome</keyword>
<dbReference type="InterPro" id="IPR015223">
    <property type="entry name" value="MipZ"/>
</dbReference>
<dbReference type="SUPFAM" id="SSF52540">
    <property type="entry name" value="P-loop containing nucleoside triphosphate hydrolases"/>
    <property type="match status" value="1"/>
</dbReference>
<dbReference type="STRING" id="80876.SAMN05421779_10178"/>
<dbReference type="PANTHER" id="PTHR13696:SF96">
    <property type="entry name" value="COBQ_COBB_MIND_PARA NUCLEOTIDE BINDING DOMAIN-CONTAINING PROTEIN"/>
    <property type="match status" value="1"/>
</dbReference>
<evidence type="ECO:0000313" key="1">
    <source>
        <dbReference type="EMBL" id="SIS36637.1"/>
    </source>
</evidence>
<dbReference type="InterPro" id="IPR050678">
    <property type="entry name" value="DNA_Partitioning_ATPase"/>
</dbReference>
<dbReference type="Gene3D" id="3.40.50.300">
    <property type="entry name" value="P-loop containing nucleotide triphosphate hydrolases"/>
    <property type="match status" value="1"/>
</dbReference>
<name>A0A1N7IHR3_9PROT</name>
<organism evidence="1 2">
    <name type="scientific">Insolitispirillum peregrinum</name>
    <dbReference type="NCBI Taxonomy" id="80876"/>
    <lineage>
        <taxon>Bacteria</taxon>
        <taxon>Pseudomonadati</taxon>
        <taxon>Pseudomonadota</taxon>
        <taxon>Alphaproteobacteria</taxon>
        <taxon>Rhodospirillales</taxon>
        <taxon>Novispirillaceae</taxon>
        <taxon>Insolitispirillum</taxon>
    </lineage>
</organism>
<dbReference type="AlphaFoldDB" id="A0A1N7IHR3"/>
<evidence type="ECO:0000313" key="2">
    <source>
        <dbReference type="Proteomes" id="UP000185678"/>
    </source>
</evidence>
<accession>A0A1N7IHR3</accession>
<gene>
    <name evidence="1" type="ORF">SAMN05421779_10178</name>
</gene>
<sequence length="282" mass="31096">MEQQTPPHGQGAKNPGKAHVIVVGNEKGGSGKSTVAMHLIVSLLRGGLTVGSVDLDARQATLSRYVENRTAYAEKHQIRLPMSVHYSILPSGTQASDEQNLREVMEYLNGFCDTIVIDTPGADTFLSRAGHSYADTLITPLNDSFIDLDVLARVDPETMKVLGGSHYTQMVFDVRKRRQFRDGGSIAWVVLRNRLSHLSARSKHEMERLIGDLAQRQGFVHIQGLGERVIYRELFFSGLTLLDLNKDGVQVDMNMSHVAARQELRVLLDAISKAQAGGHRAA</sequence>